<comment type="caution">
    <text evidence="1">The sequence shown here is derived from an EMBL/GenBank/DDBJ whole genome shotgun (WGS) entry which is preliminary data.</text>
</comment>
<dbReference type="Proteomes" id="UP001163603">
    <property type="component" value="Chromosome 14"/>
</dbReference>
<gene>
    <name evidence="1" type="ORF">Pint_34734</name>
</gene>
<reference evidence="2" key="1">
    <citation type="journal article" date="2023" name="G3 (Bethesda)">
        <title>Genome assembly and association tests identify interacting loci associated with vigor, precocity, and sex in interspecific pistachio rootstocks.</title>
        <authorList>
            <person name="Palmer W."/>
            <person name="Jacygrad E."/>
            <person name="Sagayaradj S."/>
            <person name="Cavanaugh K."/>
            <person name="Han R."/>
            <person name="Bertier L."/>
            <person name="Beede B."/>
            <person name="Kafkas S."/>
            <person name="Golino D."/>
            <person name="Preece J."/>
            <person name="Michelmore R."/>
        </authorList>
    </citation>
    <scope>NUCLEOTIDE SEQUENCE [LARGE SCALE GENOMIC DNA]</scope>
</reference>
<accession>A0ACC0X4X6</accession>
<evidence type="ECO:0000313" key="1">
    <source>
        <dbReference type="EMBL" id="KAJ0010582.1"/>
    </source>
</evidence>
<proteinExistence type="predicted"/>
<sequence>MDSFEIKNIKLGKANGVAKKPQFRKIASLFRVIEICVLLVVVARIFAHLPLAVKDLTDVLVSTRFVFIIGNLIVVILFAKSGQFSAQDSTRKNPRKDYFEEFLEKGEKIQNTHRYEVKYREKQSICAENVVSEGTHTSFKSNSYRRSQSEKFKRVNSDKSCRELRRTVTEKCRKSTNSGDKSAKNSYPEDNMSNEEFRRTIEAFIARQQRFRMEEEYSVITYK</sequence>
<dbReference type="EMBL" id="CM047749">
    <property type="protein sequence ID" value="KAJ0010582.1"/>
    <property type="molecule type" value="Genomic_DNA"/>
</dbReference>
<name>A0ACC0X4X6_9ROSI</name>
<evidence type="ECO:0000313" key="2">
    <source>
        <dbReference type="Proteomes" id="UP001163603"/>
    </source>
</evidence>
<keyword evidence="2" id="KW-1185">Reference proteome</keyword>
<organism evidence="1 2">
    <name type="scientific">Pistacia integerrima</name>
    <dbReference type="NCBI Taxonomy" id="434235"/>
    <lineage>
        <taxon>Eukaryota</taxon>
        <taxon>Viridiplantae</taxon>
        <taxon>Streptophyta</taxon>
        <taxon>Embryophyta</taxon>
        <taxon>Tracheophyta</taxon>
        <taxon>Spermatophyta</taxon>
        <taxon>Magnoliopsida</taxon>
        <taxon>eudicotyledons</taxon>
        <taxon>Gunneridae</taxon>
        <taxon>Pentapetalae</taxon>
        <taxon>rosids</taxon>
        <taxon>malvids</taxon>
        <taxon>Sapindales</taxon>
        <taxon>Anacardiaceae</taxon>
        <taxon>Pistacia</taxon>
    </lineage>
</organism>
<protein>
    <submittedName>
        <fullName evidence="1">Uncharacterized protein</fullName>
    </submittedName>
</protein>